<keyword evidence="5" id="KW-0975">Bacterial flagellum</keyword>
<feature type="region of interest" description="Disordered" evidence="6">
    <location>
        <begin position="182"/>
        <end position="203"/>
    </location>
</feature>
<evidence type="ECO:0000256" key="1">
    <source>
        <dbReference type="ARBA" id="ARBA00022475"/>
    </source>
</evidence>
<protein>
    <recommendedName>
        <fullName evidence="5">Flagellar protein</fullName>
    </recommendedName>
</protein>
<keyword evidence="2 5" id="KW-0812">Transmembrane</keyword>
<dbReference type="RefSeq" id="WP_188734999.1">
    <property type="nucleotide sequence ID" value="NZ_BMLW01000008.1"/>
</dbReference>
<organism evidence="7 8">
    <name type="scientific">Oceanobacillus neutriphilus</name>
    <dbReference type="NCBI Taxonomy" id="531815"/>
    <lineage>
        <taxon>Bacteria</taxon>
        <taxon>Bacillati</taxon>
        <taxon>Bacillota</taxon>
        <taxon>Bacilli</taxon>
        <taxon>Bacillales</taxon>
        <taxon>Bacillaceae</taxon>
        <taxon>Oceanobacillus</taxon>
    </lineage>
</organism>
<dbReference type="Pfam" id="PF04347">
    <property type="entry name" value="FliO"/>
    <property type="match status" value="1"/>
</dbReference>
<dbReference type="InterPro" id="IPR022781">
    <property type="entry name" value="Flagellar_biosynth_FliO"/>
</dbReference>
<evidence type="ECO:0000256" key="4">
    <source>
        <dbReference type="ARBA" id="ARBA00023136"/>
    </source>
</evidence>
<dbReference type="EMBL" id="BMLW01000008">
    <property type="protein sequence ID" value="GGP12391.1"/>
    <property type="molecule type" value="Genomic_DNA"/>
</dbReference>
<comment type="caution">
    <text evidence="7">The sequence shown here is derived from an EMBL/GenBank/DDBJ whole genome shotgun (WGS) entry which is preliminary data.</text>
</comment>
<evidence type="ECO:0000256" key="5">
    <source>
        <dbReference type="RuleBase" id="RU362064"/>
    </source>
</evidence>
<name>A0ABQ2NWM4_9BACI</name>
<keyword evidence="4 5" id="KW-0472">Membrane</keyword>
<comment type="subcellular location">
    <subcellularLocation>
        <location evidence="5">Cell membrane</location>
    </subcellularLocation>
    <subcellularLocation>
        <location evidence="5">Bacterial flagellum basal body</location>
    </subcellularLocation>
</comment>
<evidence type="ECO:0000313" key="7">
    <source>
        <dbReference type="EMBL" id="GGP12391.1"/>
    </source>
</evidence>
<keyword evidence="3 5" id="KW-1133">Transmembrane helix</keyword>
<evidence type="ECO:0000256" key="6">
    <source>
        <dbReference type="SAM" id="MobiDB-lite"/>
    </source>
</evidence>
<reference evidence="8" key="1">
    <citation type="journal article" date="2019" name="Int. J. Syst. Evol. Microbiol.">
        <title>The Global Catalogue of Microorganisms (GCM) 10K type strain sequencing project: providing services to taxonomists for standard genome sequencing and annotation.</title>
        <authorList>
            <consortium name="The Broad Institute Genomics Platform"/>
            <consortium name="The Broad Institute Genome Sequencing Center for Infectious Disease"/>
            <person name="Wu L."/>
            <person name="Ma J."/>
        </authorList>
    </citation>
    <scope>NUCLEOTIDE SEQUENCE [LARGE SCALE GENOMIC DNA]</scope>
    <source>
        <strain evidence="8">CGMCC 1.7693</strain>
    </source>
</reference>
<sequence>MSKSELTRLKKQLWRVYIVGAGMLFFMLLPVSISAETNVLDCLENGEECNEEQNIDNGQPDTNEEDSILENDSGFLVEDDSSNTSMGWQIVRLIIGLALVLGLVYIVLKLLGKRNGFNQQPGLLRNVGGVSVGANKSVQIIRVGNRYYLIGVGDNVELLEEIDDPETIEQLIGQSEEKNPDTLSFFSKGKNEKSSKSSDKSFNQLLTKELQSIRKNRQDLIKKHKDDLNE</sequence>
<keyword evidence="1 5" id="KW-1003">Cell membrane</keyword>
<accession>A0ABQ2NWM4</accession>
<dbReference type="NCBIfam" id="TIGR03500">
    <property type="entry name" value="FliO_TIGR"/>
    <property type="match status" value="1"/>
</dbReference>
<feature type="transmembrane region" description="Helical" evidence="5">
    <location>
        <begin position="90"/>
        <end position="108"/>
    </location>
</feature>
<dbReference type="Proteomes" id="UP000641206">
    <property type="component" value="Unassembled WGS sequence"/>
</dbReference>
<evidence type="ECO:0000256" key="2">
    <source>
        <dbReference type="ARBA" id="ARBA00022692"/>
    </source>
</evidence>
<evidence type="ECO:0000313" key="8">
    <source>
        <dbReference type="Proteomes" id="UP000641206"/>
    </source>
</evidence>
<feature type="compositionally biased region" description="Basic and acidic residues" evidence="6">
    <location>
        <begin position="189"/>
        <end position="199"/>
    </location>
</feature>
<keyword evidence="8" id="KW-1185">Reference proteome</keyword>
<feature type="transmembrane region" description="Helical" evidence="5">
    <location>
        <begin position="12"/>
        <end position="33"/>
    </location>
</feature>
<gene>
    <name evidence="7" type="ORF">GCM10011346_28170</name>
</gene>
<comment type="similarity">
    <text evidence="5">Belongs to the FliO/MopB family.</text>
</comment>
<proteinExistence type="inferred from homology"/>
<evidence type="ECO:0000256" key="3">
    <source>
        <dbReference type="ARBA" id="ARBA00022989"/>
    </source>
</evidence>